<protein>
    <submittedName>
        <fullName evidence="1">Uncharacterized protein</fullName>
    </submittedName>
</protein>
<dbReference type="AlphaFoldDB" id="A0A838XZB7"/>
<proteinExistence type="predicted"/>
<organism evidence="1 2">
    <name type="scientific">Stappia taiwanensis</name>
    <dbReference type="NCBI Taxonomy" id="992267"/>
    <lineage>
        <taxon>Bacteria</taxon>
        <taxon>Pseudomonadati</taxon>
        <taxon>Pseudomonadota</taxon>
        <taxon>Alphaproteobacteria</taxon>
        <taxon>Hyphomicrobiales</taxon>
        <taxon>Stappiaceae</taxon>
        <taxon>Stappia</taxon>
    </lineage>
</organism>
<dbReference type="RefSeq" id="WP_181762076.1">
    <property type="nucleotide sequence ID" value="NZ_BMCR01000012.1"/>
</dbReference>
<gene>
    <name evidence="1" type="ORF">H1W37_19645</name>
</gene>
<name>A0A838XZB7_9HYPH</name>
<reference evidence="1 2" key="1">
    <citation type="submission" date="2020-07" db="EMBL/GenBank/DDBJ databases">
        <authorList>
            <person name="Li M."/>
        </authorList>
    </citation>
    <scope>NUCLEOTIDE SEQUENCE [LARGE SCALE GENOMIC DNA]</scope>
    <source>
        <strain evidence="1 2">DSM 23284</strain>
    </source>
</reference>
<evidence type="ECO:0000313" key="2">
    <source>
        <dbReference type="Proteomes" id="UP000559404"/>
    </source>
</evidence>
<dbReference type="EMBL" id="JACEON010000027">
    <property type="protein sequence ID" value="MBA4613878.1"/>
    <property type="molecule type" value="Genomic_DNA"/>
</dbReference>
<dbReference type="Proteomes" id="UP000559404">
    <property type="component" value="Unassembled WGS sequence"/>
</dbReference>
<keyword evidence="2" id="KW-1185">Reference proteome</keyword>
<accession>A0A838XZB7</accession>
<sequence>MKAVQDWNDDELEKLITNFQADGTTGDPYYLEMLAERGRRKGKGLDFDTTRRAVLAAAREGRFISYGELSDASGVEWSKVRYAMNRHLQELIEFCHRKDWPLISAIVVTKGNLKTGAMDERGKDLAFKIGYSHEPQLREDAHNKPLAKEVTGLEWRIALNQPTSCEEDARKIEQALLNRFRNKSLASNGEIISGVNETAVSSALAVILREG</sequence>
<reference evidence="1 2" key="2">
    <citation type="submission" date="2020-08" db="EMBL/GenBank/DDBJ databases">
        <title>Stappia taiwanensis sp. nov., isolated from a coastal thermal spring.</title>
        <authorList>
            <person name="Kampfer P."/>
        </authorList>
    </citation>
    <scope>NUCLEOTIDE SEQUENCE [LARGE SCALE GENOMIC DNA]</scope>
    <source>
        <strain evidence="1 2">DSM 23284</strain>
    </source>
</reference>
<evidence type="ECO:0000313" key="1">
    <source>
        <dbReference type="EMBL" id="MBA4613878.1"/>
    </source>
</evidence>
<comment type="caution">
    <text evidence="1">The sequence shown here is derived from an EMBL/GenBank/DDBJ whole genome shotgun (WGS) entry which is preliminary data.</text>
</comment>